<evidence type="ECO:0000313" key="2">
    <source>
        <dbReference type="EMBL" id="QDT56819.1"/>
    </source>
</evidence>
<dbReference type="Proteomes" id="UP000315700">
    <property type="component" value="Chromosome"/>
</dbReference>
<dbReference type="KEGG" id="ccos:Pan44_48790"/>
<dbReference type="InterPro" id="IPR013114">
    <property type="entry name" value="FabA_FabZ"/>
</dbReference>
<evidence type="ECO:0000256" key="1">
    <source>
        <dbReference type="ARBA" id="ARBA00023239"/>
    </source>
</evidence>
<dbReference type="PANTHER" id="PTHR30272:SF1">
    <property type="entry name" value="3-HYDROXYACYL-[ACYL-CARRIER-PROTEIN] DEHYDRATASE"/>
    <property type="match status" value="1"/>
</dbReference>
<keyword evidence="3" id="KW-1185">Reference proteome</keyword>
<dbReference type="PANTHER" id="PTHR30272">
    <property type="entry name" value="3-HYDROXYACYL-[ACYL-CARRIER-PROTEIN] DEHYDRATASE"/>
    <property type="match status" value="1"/>
</dbReference>
<dbReference type="InParanoid" id="A0A517SL07"/>
<dbReference type="OrthoDB" id="272251at2"/>
<proteinExistence type="predicted"/>
<name>A0A517SL07_9PLAN</name>
<dbReference type="Gene3D" id="3.10.129.10">
    <property type="entry name" value="Hotdog Thioesterase"/>
    <property type="match status" value="1"/>
</dbReference>
<accession>A0A517SL07</accession>
<dbReference type="Pfam" id="PF07977">
    <property type="entry name" value="FabA"/>
    <property type="match status" value="1"/>
</dbReference>
<organism evidence="2 3">
    <name type="scientific">Caulifigura coniformis</name>
    <dbReference type="NCBI Taxonomy" id="2527983"/>
    <lineage>
        <taxon>Bacteria</taxon>
        <taxon>Pseudomonadati</taxon>
        <taxon>Planctomycetota</taxon>
        <taxon>Planctomycetia</taxon>
        <taxon>Planctomycetales</taxon>
        <taxon>Planctomycetaceae</taxon>
        <taxon>Caulifigura</taxon>
    </lineage>
</organism>
<keyword evidence="1 2" id="KW-0456">Lyase</keyword>
<protein>
    <submittedName>
        <fullName evidence="2">3-hydroxyacyl-[acyl-carrier-protein] dehydratase FabZ</fullName>
        <ecNumber evidence="2">4.2.1.59</ecNumber>
    </submittedName>
</protein>
<dbReference type="GO" id="GO:0019171">
    <property type="term" value="F:(3R)-hydroxyacyl-[acyl-carrier-protein] dehydratase activity"/>
    <property type="evidence" value="ECO:0007669"/>
    <property type="project" value="UniProtKB-EC"/>
</dbReference>
<dbReference type="EMBL" id="CP036271">
    <property type="protein sequence ID" value="QDT56819.1"/>
    <property type="molecule type" value="Genomic_DNA"/>
</dbReference>
<dbReference type="RefSeq" id="WP_145034238.1">
    <property type="nucleotide sequence ID" value="NZ_CP036271.1"/>
</dbReference>
<gene>
    <name evidence="2" type="primary">fabZ_2</name>
    <name evidence="2" type="ORF">Pan44_48790</name>
</gene>
<dbReference type="AlphaFoldDB" id="A0A517SL07"/>
<reference evidence="2 3" key="1">
    <citation type="submission" date="2019-02" db="EMBL/GenBank/DDBJ databases">
        <title>Deep-cultivation of Planctomycetes and their phenomic and genomic characterization uncovers novel biology.</title>
        <authorList>
            <person name="Wiegand S."/>
            <person name="Jogler M."/>
            <person name="Boedeker C."/>
            <person name="Pinto D."/>
            <person name="Vollmers J."/>
            <person name="Rivas-Marin E."/>
            <person name="Kohn T."/>
            <person name="Peeters S.H."/>
            <person name="Heuer A."/>
            <person name="Rast P."/>
            <person name="Oberbeckmann S."/>
            <person name="Bunk B."/>
            <person name="Jeske O."/>
            <person name="Meyerdierks A."/>
            <person name="Storesund J.E."/>
            <person name="Kallscheuer N."/>
            <person name="Luecker S."/>
            <person name="Lage O.M."/>
            <person name="Pohl T."/>
            <person name="Merkel B.J."/>
            <person name="Hornburger P."/>
            <person name="Mueller R.-W."/>
            <person name="Bruemmer F."/>
            <person name="Labrenz M."/>
            <person name="Spormann A.M."/>
            <person name="Op den Camp H."/>
            <person name="Overmann J."/>
            <person name="Amann R."/>
            <person name="Jetten M.S.M."/>
            <person name="Mascher T."/>
            <person name="Medema M.H."/>
            <person name="Devos D.P."/>
            <person name="Kaster A.-K."/>
            <person name="Ovreas L."/>
            <person name="Rohde M."/>
            <person name="Galperin M.Y."/>
            <person name="Jogler C."/>
        </authorList>
    </citation>
    <scope>NUCLEOTIDE SEQUENCE [LARGE SCALE GENOMIC DNA]</scope>
    <source>
        <strain evidence="2 3">Pan44</strain>
    </source>
</reference>
<sequence length="166" mass="19122">MPAEPLFDYKRFNYDKPLYDLNEIRKMNAQRHEMEQLSGIVWIDEAQQGIIGFRDYTDDEFWIKGHMPGFPLLPGVLLCESAAQLAAFFVRKHNLLKAGDFMGFGGMDEIRFRQAVFPPNRVIFIAKGIRIRPRVVAQFRIQAYVNDTLAMEGSLLGVPISRKENL</sequence>
<evidence type="ECO:0000313" key="3">
    <source>
        <dbReference type="Proteomes" id="UP000315700"/>
    </source>
</evidence>
<dbReference type="InterPro" id="IPR029069">
    <property type="entry name" value="HotDog_dom_sf"/>
</dbReference>
<dbReference type="EC" id="4.2.1.59" evidence="2"/>
<dbReference type="SUPFAM" id="SSF54637">
    <property type="entry name" value="Thioesterase/thiol ester dehydrase-isomerase"/>
    <property type="match status" value="1"/>
</dbReference>